<dbReference type="OrthoDB" id="9807021at2"/>
<dbReference type="GO" id="GO:0007165">
    <property type="term" value="P:signal transduction"/>
    <property type="evidence" value="ECO:0007669"/>
    <property type="project" value="UniProtKB-KW"/>
</dbReference>
<evidence type="ECO:0000256" key="1">
    <source>
        <dbReference type="ARBA" id="ARBA00023224"/>
    </source>
</evidence>
<dbReference type="SMART" id="SM00283">
    <property type="entry name" value="MA"/>
    <property type="match status" value="1"/>
</dbReference>
<keyword evidence="5" id="KW-0472">Membrane</keyword>
<evidence type="ECO:0000256" key="4">
    <source>
        <dbReference type="SAM" id="MobiDB-lite"/>
    </source>
</evidence>
<dbReference type="PANTHER" id="PTHR32089">
    <property type="entry name" value="METHYL-ACCEPTING CHEMOTAXIS PROTEIN MCPB"/>
    <property type="match status" value="1"/>
</dbReference>
<dbReference type="AlphaFoldDB" id="A0A845LA12"/>
<feature type="transmembrane region" description="Helical" evidence="5">
    <location>
        <begin position="35"/>
        <end position="54"/>
    </location>
</feature>
<dbReference type="GO" id="GO:0004888">
    <property type="term" value="F:transmembrane signaling receptor activity"/>
    <property type="evidence" value="ECO:0007669"/>
    <property type="project" value="InterPro"/>
</dbReference>
<dbReference type="SUPFAM" id="SSF58104">
    <property type="entry name" value="Methyl-accepting chemotaxis protein (MCP) signaling domain"/>
    <property type="match status" value="1"/>
</dbReference>
<comment type="similarity">
    <text evidence="2">Belongs to the methyl-accepting chemotaxis (MCP) protein family.</text>
</comment>
<evidence type="ECO:0000256" key="3">
    <source>
        <dbReference type="PROSITE-ProRule" id="PRU00284"/>
    </source>
</evidence>
<evidence type="ECO:0000256" key="5">
    <source>
        <dbReference type="SAM" id="Phobius"/>
    </source>
</evidence>
<dbReference type="InterPro" id="IPR004090">
    <property type="entry name" value="Chemotax_Me-accpt_rcpt"/>
</dbReference>
<comment type="caution">
    <text evidence="7">The sequence shown here is derived from an EMBL/GenBank/DDBJ whole genome shotgun (WGS) entry which is preliminary data.</text>
</comment>
<evidence type="ECO:0000259" key="6">
    <source>
        <dbReference type="PROSITE" id="PS50111"/>
    </source>
</evidence>
<dbReference type="InterPro" id="IPR004089">
    <property type="entry name" value="MCPsignal_dom"/>
</dbReference>
<evidence type="ECO:0000313" key="8">
    <source>
        <dbReference type="Proteomes" id="UP000471031"/>
    </source>
</evidence>
<dbReference type="PRINTS" id="PR00260">
    <property type="entry name" value="CHEMTRNSDUCR"/>
</dbReference>
<dbReference type="PROSITE" id="PS50111">
    <property type="entry name" value="CHEMOTAXIS_TRANSDUC_2"/>
    <property type="match status" value="1"/>
</dbReference>
<dbReference type="RefSeq" id="WP_161260981.1">
    <property type="nucleotide sequence ID" value="NZ_JAFBDC010000020.1"/>
</dbReference>
<keyword evidence="8" id="KW-1185">Reference proteome</keyword>
<proteinExistence type="inferred from homology"/>
<organism evidence="7 8">
    <name type="scientific">Heliomicrobium gestii</name>
    <name type="common">Heliobacterium gestii</name>
    <dbReference type="NCBI Taxonomy" id="2699"/>
    <lineage>
        <taxon>Bacteria</taxon>
        <taxon>Bacillati</taxon>
        <taxon>Bacillota</taxon>
        <taxon>Clostridia</taxon>
        <taxon>Eubacteriales</taxon>
        <taxon>Heliobacteriaceae</taxon>
        <taxon>Heliomicrobium</taxon>
    </lineage>
</organism>
<reference evidence="7 8" key="1">
    <citation type="submission" date="2020-01" db="EMBL/GenBank/DDBJ databases">
        <title>Whole genome sequence of Heliobacterium gestii DSM 11169.</title>
        <authorList>
            <person name="Kyndt J.A."/>
            <person name="Meyer T.E."/>
        </authorList>
    </citation>
    <scope>NUCLEOTIDE SEQUENCE [LARGE SCALE GENOMIC DNA]</scope>
    <source>
        <strain evidence="7 8">DSM 11169</strain>
    </source>
</reference>
<keyword evidence="5" id="KW-1133">Transmembrane helix</keyword>
<accession>A0A845LA12</accession>
<dbReference type="PANTHER" id="PTHR32089:SF112">
    <property type="entry name" value="LYSOZYME-LIKE PROTEIN-RELATED"/>
    <property type="match status" value="1"/>
</dbReference>
<gene>
    <name evidence="7" type="ORF">GTO89_05120</name>
</gene>
<sequence>MTVGDKGRLLLVTAVALLSALGAGAALFISGPSTAVIFIVIAAFTTGLLGFFAVQNGIQMEAVRAFLAENSWLKPSASIPLPAHFSSLSPSLVEQLKEWAEGREQSLSHLRAIVEELATTASEMPTHLDRLSFAASRTEEHDGQATAAAQEQNQFVERVRKDSSEIAQAIEALAESAAASSQSATDAFSAAEAGWNSIMSVVSQMEAVSNASLRTAGIIQHLGGKSGQISQFADVITNIADQTNLLALNAAIEAARAGDQGRGFAVVAEEVRKLAESSAKAAREITVLIAEIQGDTLKAVASMEAGGREVEEGAQLARDAGAGFESIADLANNTATQIHDVTATIEQIAKASRDMADGIDHIGGLKSEESTGASPEMGAPTKEEISRNLEREAARQQAQALTELMMSRIAELRLAIEAE</sequence>
<evidence type="ECO:0000256" key="2">
    <source>
        <dbReference type="ARBA" id="ARBA00029447"/>
    </source>
</evidence>
<evidence type="ECO:0000313" key="7">
    <source>
        <dbReference type="EMBL" id="MZP42421.1"/>
    </source>
</evidence>
<dbReference type="Pfam" id="PF00015">
    <property type="entry name" value="MCPsignal"/>
    <property type="match status" value="1"/>
</dbReference>
<feature type="region of interest" description="Disordered" evidence="4">
    <location>
        <begin position="364"/>
        <end position="384"/>
    </location>
</feature>
<dbReference type="Gene3D" id="1.10.287.950">
    <property type="entry name" value="Methyl-accepting chemotaxis protein"/>
    <property type="match status" value="1"/>
</dbReference>
<dbReference type="GO" id="GO:0006935">
    <property type="term" value="P:chemotaxis"/>
    <property type="evidence" value="ECO:0007669"/>
    <property type="project" value="InterPro"/>
</dbReference>
<feature type="domain" description="Methyl-accepting transducer" evidence="6">
    <location>
        <begin position="127"/>
        <end position="363"/>
    </location>
</feature>
<keyword evidence="5" id="KW-0812">Transmembrane</keyword>
<dbReference type="GO" id="GO:0016020">
    <property type="term" value="C:membrane"/>
    <property type="evidence" value="ECO:0007669"/>
    <property type="project" value="InterPro"/>
</dbReference>
<protein>
    <recommendedName>
        <fullName evidence="6">Methyl-accepting transducer domain-containing protein</fullName>
    </recommendedName>
</protein>
<dbReference type="Proteomes" id="UP000471031">
    <property type="component" value="Unassembled WGS sequence"/>
</dbReference>
<keyword evidence="1 3" id="KW-0807">Transducer</keyword>
<name>A0A845LA12_HELGE</name>
<dbReference type="EMBL" id="WXEX01000003">
    <property type="protein sequence ID" value="MZP42421.1"/>
    <property type="molecule type" value="Genomic_DNA"/>
</dbReference>